<evidence type="ECO:0000259" key="2">
    <source>
        <dbReference type="PROSITE" id="PS50234"/>
    </source>
</evidence>
<reference evidence="3 4" key="1">
    <citation type="submission" date="2016-12" db="EMBL/GenBank/DDBJ databases">
        <title>Study of bacterial adaptation to deep sea.</title>
        <authorList>
            <person name="Song J."/>
            <person name="Yoshizawa S."/>
            <person name="Kogure K."/>
        </authorList>
    </citation>
    <scope>NUCLEOTIDE SEQUENCE [LARGE SCALE GENOMIC DNA]</scope>
    <source>
        <strain evidence="3 4">SAORIC-165</strain>
    </source>
</reference>
<dbReference type="InterPro" id="IPR036465">
    <property type="entry name" value="vWFA_dom_sf"/>
</dbReference>
<keyword evidence="1" id="KW-0472">Membrane</keyword>
<dbReference type="SUPFAM" id="SSF53300">
    <property type="entry name" value="vWA-like"/>
    <property type="match status" value="1"/>
</dbReference>
<gene>
    <name evidence="3" type="ORF">BSZ32_08125</name>
</gene>
<name>A0A2S7U1Y9_9BACT</name>
<dbReference type="PANTHER" id="PTHR22550">
    <property type="entry name" value="SPORE GERMINATION PROTEIN"/>
    <property type="match status" value="1"/>
</dbReference>
<keyword evidence="1" id="KW-0812">Transmembrane</keyword>
<keyword evidence="4" id="KW-1185">Reference proteome</keyword>
<keyword evidence="1" id="KW-1133">Transmembrane helix</keyword>
<proteinExistence type="predicted"/>
<dbReference type="OrthoDB" id="188440at2"/>
<feature type="transmembrane region" description="Helical" evidence="1">
    <location>
        <begin position="298"/>
        <end position="320"/>
    </location>
</feature>
<comment type="caution">
    <text evidence="3">The sequence shown here is derived from an EMBL/GenBank/DDBJ whole genome shotgun (WGS) entry which is preliminary data.</text>
</comment>
<dbReference type="InterPro" id="IPR002035">
    <property type="entry name" value="VWF_A"/>
</dbReference>
<accession>A0A2S7U1Y9</accession>
<dbReference type="Pfam" id="PF00092">
    <property type="entry name" value="VWA"/>
    <property type="match status" value="1"/>
</dbReference>
<dbReference type="InterPro" id="IPR050768">
    <property type="entry name" value="UPF0353/GerABKA_families"/>
</dbReference>
<dbReference type="EMBL" id="MQWA01000001">
    <property type="protein sequence ID" value="PQJ28481.1"/>
    <property type="molecule type" value="Genomic_DNA"/>
</dbReference>
<dbReference type="PANTHER" id="PTHR22550:SF18">
    <property type="entry name" value="VWFA DOMAIN-CONTAINING PROTEIN"/>
    <property type="match status" value="1"/>
</dbReference>
<dbReference type="SMART" id="SM00327">
    <property type="entry name" value="VWA"/>
    <property type="match status" value="1"/>
</dbReference>
<evidence type="ECO:0000313" key="4">
    <source>
        <dbReference type="Proteomes" id="UP000239907"/>
    </source>
</evidence>
<evidence type="ECO:0000313" key="3">
    <source>
        <dbReference type="EMBL" id="PQJ28481.1"/>
    </source>
</evidence>
<organism evidence="3 4">
    <name type="scientific">Rubritalea profundi</name>
    <dbReference type="NCBI Taxonomy" id="1658618"/>
    <lineage>
        <taxon>Bacteria</taxon>
        <taxon>Pseudomonadati</taxon>
        <taxon>Verrucomicrobiota</taxon>
        <taxon>Verrucomicrobiia</taxon>
        <taxon>Verrucomicrobiales</taxon>
        <taxon>Rubritaleaceae</taxon>
        <taxon>Rubritalea</taxon>
    </lineage>
</organism>
<dbReference type="AlphaFoldDB" id="A0A2S7U1Y9"/>
<feature type="domain" description="VWFA" evidence="2">
    <location>
        <begin position="95"/>
        <end position="279"/>
    </location>
</feature>
<dbReference type="Proteomes" id="UP000239907">
    <property type="component" value="Unassembled WGS sequence"/>
</dbReference>
<dbReference type="RefSeq" id="WP_105042984.1">
    <property type="nucleotide sequence ID" value="NZ_MQWA01000001.1"/>
</dbReference>
<dbReference type="Gene3D" id="3.40.50.410">
    <property type="entry name" value="von Willebrand factor, type A domain"/>
    <property type="match status" value="1"/>
</dbReference>
<dbReference type="PROSITE" id="PS50234">
    <property type="entry name" value="VWFA"/>
    <property type="match status" value="1"/>
</dbReference>
<sequence length="337" mass="37448">MITFLHPWLFALVLLPLLLRVVLPAHREAKQAVRVPWFQRMVEMIGATPSDGAVIAETRFSQRVFHYFLWILLVAALARPQLVEPAISRITPTRDLLLLVDLSGSMEAEDFTNTEGKKVDRLTAVKEVLDDFLTRREGDRVGLIVFGNAAFVQVPFTQDLKVCRQLLDETAVRMAGPRTAFGDAIGLGITLFERSENEDKLMIALTDGNDTGSQIPPAEAASIANDKGIVIHVVGVGDPESAGEEKLDEEALKAVSENTNGQYFHASDRKELDTIYQEIDKMGTRDVESESYRPRRDLFHWPLAAFLLLSVGGQCLSLLVDHLKRRDASSTEEVSHG</sequence>
<protein>
    <recommendedName>
        <fullName evidence="2">VWFA domain-containing protein</fullName>
    </recommendedName>
</protein>
<evidence type="ECO:0000256" key="1">
    <source>
        <dbReference type="SAM" id="Phobius"/>
    </source>
</evidence>